<dbReference type="Gene3D" id="3.30.950.10">
    <property type="entry name" value="Methyltransferase, Cobalt-precorrin-4 Transmethylase, Domain 2"/>
    <property type="match status" value="1"/>
</dbReference>
<dbReference type="FunFam" id="3.30.950.10:FF:000001">
    <property type="entry name" value="Siroheme synthase"/>
    <property type="match status" value="1"/>
</dbReference>
<dbReference type="Gene3D" id="3.40.1010.10">
    <property type="entry name" value="Cobalt-precorrin-4 Transmethylase, Domain 1"/>
    <property type="match status" value="1"/>
</dbReference>
<keyword evidence="5" id="KW-0627">Porphyrin biosynthesis</keyword>
<dbReference type="InterPro" id="IPR006366">
    <property type="entry name" value="CobA/CysG_C"/>
</dbReference>
<gene>
    <name evidence="7" type="ORF">TOLI1172_LOCUS5447</name>
</gene>
<dbReference type="NCBIfam" id="TIGR01469">
    <property type="entry name" value="cobA_cysG_Cterm"/>
    <property type="match status" value="1"/>
</dbReference>
<dbReference type="InterPro" id="IPR014776">
    <property type="entry name" value="4pyrrole_Mease_sub2"/>
</dbReference>
<evidence type="ECO:0000256" key="3">
    <source>
        <dbReference type="ARBA" id="ARBA00022679"/>
    </source>
</evidence>
<proteinExistence type="predicted"/>
<dbReference type="PANTHER" id="PTHR45790">
    <property type="entry name" value="SIROHEME SYNTHASE-RELATED"/>
    <property type="match status" value="1"/>
</dbReference>
<keyword evidence="3" id="KW-0808">Transferase</keyword>
<organism evidence="7">
    <name type="scientific">Timspurckia oligopyrenoides</name>
    <dbReference type="NCBI Taxonomy" id="708627"/>
    <lineage>
        <taxon>Eukaryota</taxon>
        <taxon>Rhodophyta</taxon>
        <taxon>Bangiophyceae</taxon>
        <taxon>Porphyridiales</taxon>
        <taxon>Porphyridiaceae</taxon>
        <taxon>Timspurckia</taxon>
    </lineage>
</organism>
<name>A0A7S1ESL7_9RHOD</name>
<evidence type="ECO:0000313" key="7">
    <source>
        <dbReference type="EMBL" id="CAD8821052.1"/>
    </source>
</evidence>
<dbReference type="InterPro" id="IPR035996">
    <property type="entry name" value="4pyrrol_Methylase_sf"/>
</dbReference>
<dbReference type="CDD" id="cd11642">
    <property type="entry name" value="SUMT"/>
    <property type="match status" value="1"/>
</dbReference>
<accession>A0A7S1ESL7</accession>
<dbReference type="AlphaFoldDB" id="A0A7S1ESL7"/>
<dbReference type="InterPro" id="IPR050161">
    <property type="entry name" value="Siro_Cobalamin_biosynth"/>
</dbReference>
<dbReference type="PROSITE" id="PS00839">
    <property type="entry name" value="SUMT_1"/>
    <property type="match status" value="1"/>
</dbReference>
<keyword evidence="2" id="KW-0489">Methyltransferase</keyword>
<dbReference type="GO" id="GO:0032259">
    <property type="term" value="P:methylation"/>
    <property type="evidence" value="ECO:0007669"/>
    <property type="project" value="UniProtKB-KW"/>
</dbReference>
<protein>
    <recommendedName>
        <fullName evidence="1">uroporphyrinogen-III C-methyltransferase</fullName>
        <ecNumber evidence="1">2.1.1.107</ecNumber>
    </recommendedName>
</protein>
<dbReference type="Pfam" id="PF00590">
    <property type="entry name" value="TP_methylase"/>
    <property type="match status" value="1"/>
</dbReference>
<dbReference type="GO" id="GO:0004851">
    <property type="term" value="F:uroporphyrin-III C-methyltransferase activity"/>
    <property type="evidence" value="ECO:0007669"/>
    <property type="project" value="UniProtKB-EC"/>
</dbReference>
<reference evidence="7" key="1">
    <citation type="submission" date="2021-01" db="EMBL/GenBank/DDBJ databases">
        <authorList>
            <person name="Corre E."/>
            <person name="Pelletier E."/>
            <person name="Niang G."/>
            <person name="Scheremetjew M."/>
            <person name="Finn R."/>
            <person name="Kale V."/>
            <person name="Holt S."/>
            <person name="Cochrane G."/>
            <person name="Meng A."/>
            <person name="Brown T."/>
            <person name="Cohen L."/>
        </authorList>
    </citation>
    <scope>NUCLEOTIDE SEQUENCE</scope>
    <source>
        <strain evidence="7">CCMP3278</strain>
    </source>
</reference>
<dbReference type="InterPro" id="IPR003043">
    <property type="entry name" value="Uropor_MeTrfase_CS"/>
</dbReference>
<sequence length="383" mass="41812">MDKTGFVGVNWNGFHVNSHINRNYDGKRKTVCRNRHLLMCNSNWNQVNNKQSAFNSSSLVNKELIIAEARRLGDQLLLKKRAEQIEKRSLNEAATVYLIGTGPGDPELLTLKAVRILQSANVVLYDRLVSPEILEFVNTGARMIYVGKQAGFHTRSQDEIHDLMLQFAAEPDVISIVRLKGGDPYIFGRGGEEAEYLRAAGVRVTAVPGITSASGIGSSLGIPLTHRNVATSCRFITGHLQDSSASPDAIVAAQLGESNCETSLLNCKETLVVYMGLGSAGLLAESLMKRGLEGNTPVAAVERGTTLDQRAVFCTLNELGDRINQAELKSPTLLIVGGVVALSPAWNRRAETVLNADDLQNCMDLRYTTLDELAKVEQNYVLE</sequence>
<dbReference type="GO" id="GO:0019354">
    <property type="term" value="P:siroheme biosynthetic process"/>
    <property type="evidence" value="ECO:0007669"/>
    <property type="project" value="InterPro"/>
</dbReference>
<dbReference type="FunFam" id="3.40.1010.10:FF:000001">
    <property type="entry name" value="Siroheme synthase"/>
    <property type="match status" value="1"/>
</dbReference>
<dbReference type="SUPFAM" id="SSF53790">
    <property type="entry name" value="Tetrapyrrole methylase"/>
    <property type="match status" value="1"/>
</dbReference>
<keyword evidence="4" id="KW-0949">S-adenosyl-L-methionine</keyword>
<dbReference type="EMBL" id="HBFP01007584">
    <property type="protein sequence ID" value="CAD8821052.1"/>
    <property type="molecule type" value="Transcribed_RNA"/>
</dbReference>
<evidence type="ECO:0000256" key="5">
    <source>
        <dbReference type="ARBA" id="ARBA00023244"/>
    </source>
</evidence>
<evidence type="ECO:0000256" key="2">
    <source>
        <dbReference type="ARBA" id="ARBA00022603"/>
    </source>
</evidence>
<dbReference type="InterPro" id="IPR014777">
    <property type="entry name" value="4pyrrole_Mease_sub1"/>
</dbReference>
<dbReference type="InterPro" id="IPR000878">
    <property type="entry name" value="4pyrrol_Mease"/>
</dbReference>
<evidence type="ECO:0000259" key="6">
    <source>
        <dbReference type="Pfam" id="PF00590"/>
    </source>
</evidence>
<dbReference type="EC" id="2.1.1.107" evidence="1"/>
<dbReference type="NCBIfam" id="NF004790">
    <property type="entry name" value="PRK06136.1"/>
    <property type="match status" value="1"/>
</dbReference>
<feature type="domain" description="Tetrapyrrole methylase" evidence="6">
    <location>
        <begin position="95"/>
        <end position="319"/>
    </location>
</feature>
<dbReference type="PANTHER" id="PTHR45790:SF3">
    <property type="entry name" value="S-ADENOSYL-L-METHIONINE-DEPENDENT UROPORPHYRINOGEN III METHYLTRANSFERASE, CHLOROPLASTIC"/>
    <property type="match status" value="1"/>
</dbReference>
<evidence type="ECO:0000256" key="1">
    <source>
        <dbReference type="ARBA" id="ARBA00012162"/>
    </source>
</evidence>
<evidence type="ECO:0000256" key="4">
    <source>
        <dbReference type="ARBA" id="ARBA00022691"/>
    </source>
</evidence>